<evidence type="ECO:0000256" key="10">
    <source>
        <dbReference type="ARBA" id="ARBA00022982"/>
    </source>
</evidence>
<name>A0A915Q512_9BILA</name>
<evidence type="ECO:0000256" key="12">
    <source>
        <dbReference type="ARBA" id="ARBA00023136"/>
    </source>
</evidence>
<evidence type="ECO:0000256" key="2">
    <source>
        <dbReference type="ARBA" id="ARBA00004367"/>
    </source>
</evidence>
<dbReference type="WBParaSite" id="sdigi.contig59.g3221.t1">
    <property type="protein sequence ID" value="sdigi.contig59.g3221.t1"/>
    <property type="gene ID" value="sdigi.contig59.g3221"/>
</dbReference>
<keyword evidence="10" id="KW-0249">Electron transport</keyword>
<accession>A0A915Q512</accession>
<evidence type="ECO:0000256" key="6">
    <source>
        <dbReference type="ARBA" id="ARBA00022630"/>
    </source>
</evidence>
<keyword evidence="8" id="KW-0256">Endoplasmic reticulum</keyword>
<keyword evidence="16" id="KW-1185">Reference proteome</keyword>
<evidence type="ECO:0000256" key="13">
    <source>
        <dbReference type="ARBA" id="ARBA00023157"/>
    </source>
</evidence>
<keyword evidence="12" id="KW-0472">Membrane</keyword>
<protein>
    <submittedName>
        <fullName evidence="17">Uncharacterized protein</fullName>
    </submittedName>
</protein>
<dbReference type="GO" id="GO:0071949">
    <property type="term" value="F:FAD binding"/>
    <property type="evidence" value="ECO:0007669"/>
    <property type="project" value="InterPro"/>
</dbReference>
<dbReference type="Pfam" id="PF04137">
    <property type="entry name" value="ERO1"/>
    <property type="match status" value="1"/>
</dbReference>
<dbReference type="InterPro" id="IPR037192">
    <property type="entry name" value="ERO1-like_sf"/>
</dbReference>
<comment type="subunit">
    <text evidence="4">May function both as a monomer and a homodimer.</text>
</comment>
<keyword evidence="7" id="KW-0732">Signal</keyword>
<comment type="similarity">
    <text evidence="3">Belongs to the EROs family.</text>
</comment>
<evidence type="ECO:0000313" key="16">
    <source>
        <dbReference type="Proteomes" id="UP000887581"/>
    </source>
</evidence>
<evidence type="ECO:0000313" key="17">
    <source>
        <dbReference type="WBParaSite" id="sdigi.contig59.g3221.t1"/>
    </source>
</evidence>
<reference evidence="17" key="1">
    <citation type="submission" date="2022-11" db="UniProtKB">
        <authorList>
            <consortium name="WormBaseParasite"/>
        </authorList>
    </citation>
    <scope>IDENTIFICATION</scope>
</reference>
<dbReference type="GO" id="GO:0005789">
    <property type="term" value="C:endoplasmic reticulum membrane"/>
    <property type="evidence" value="ECO:0007669"/>
    <property type="project" value="UniProtKB-SubCell"/>
</dbReference>
<comment type="cofactor">
    <cofactor evidence="1">
        <name>FAD</name>
        <dbReference type="ChEBI" id="CHEBI:57692"/>
    </cofactor>
</comment>
<dbReference type="PANTHER" id="PTHR12613:SF0">
    <property type="entry name" value="ERO1-LIKE PROTEIN"/>
    <property type="match status" value="1"/>
</dbReference>
<dbReference type="GO" id="GO:0034975">
    <property type="term" value="P:protein folding in endoplasmic reticulum"/>
    <property type="evidence" value="ECO:0007669"/>
    <property type="project" value="InterPro"/>
</dbReference>
<evidence type="ECO:0000256" key="15">
    <source>
        <dbReference type="ARBA" id="ARBA00023284"/>
    </source>
</evidence>
<evidence type="ECO:0000256" key="5">
    <source>
        <dbReference type="ARBA" id="ARBA00022448"/>
    </source>
</evidence>
<keyword evidence="15" id="KW-0676">Redox-active center</keyword>
<dbReference type="SUPFAM" id="SSF110019">
    <property type="entry name" value="ERO1-like"/>
    <property type="match status" value="1"/>
</dbReference>
<keyword evidence="5" id="KW-0813">Transport</keyword>
<dbReference type="AlphaFoldDB" id="A0A915Q512"/>
<proteinExistence type="inferred from homology"/>
<evidence type="ECO:0000256" key="1">
    <source>
        <dbReference type="ARBA" id="ARBA00001974"/>
    </source>
</evidence>
<evidence type="ECO:0000256" key="11">
    <source>
        <dbReference type="ARBA" id="ARBA00023002"/>
    </source>
</evidence>
<organism evidence="16 17">
    <name type="scientific">Setaria digitata</name>
    <dbReference type="NCBI Taxonomy" id="48799"/>
    <lineage>
        <taxon>Eukaryota</taxon>
        <taxon>Metazoa</taxon>
        <taxon>Ecdysozoa</taxon>
        <taxon>Nematoda</taxon>
        <taxon>Chromadorea</taxon>
        <taxon>Rhabditida</taxon>
        <taxon>Spirurina</taxon>
        <taxon>Spiruromorpha</taxon>
        <taxon>Filarioidea</taxon>
        <taxon>Setariidae</taxon>
        <taxon>Setaria</taxon>
    </lineage>
</organism>
<keyword evidence="13" id="KW-1015">Disulfide bond</keyword>
<evidence type="ECO:0000256" key="14">
    <source>
        <dbReference type="ARBA" id="ARBA00023180"/>
    </source>
</evidence>
<dbReference type="GO" id="GO:0016972">
    <property type="term" value="F:thiol oxidase activity"/>
    <property type="evidence" value="ECO:0007669"/>
    <property type="project" value="InterPro"/>
</dbReference>
<evidence type="ECO:0000256" key="9">
    <source>
        <dbReference type="ARBA" id="ARBA00022827"/>
    </source>
</evidence>
<sequence>MYGDYRDEFSETPFEVKKADKSGSKDDIFSRKICCITNVDSRLRNLSYARCHLISEQLQRRKGDDKGERIRCTATSVRLRSHNHSTLTWPPERCSRVTGRWVVSARANTLLGGLHPTSWISRYTPLHPATLRWTRQHCPTSDQSILLIKFHFSTIADSHGDVEGVTAEETTGKMKTVLRATSLLLLLYVGKREVWAQFEPNKECFCRSDEAVDDCRCTTESIDNFNNYEVFPILQKLLSRDFFKFYKVNMEKTCPFWPDDRQCLSKECGIGYCDDEVPSGLKQPAIISVVRSEFNQTSLKNDSVITQIGGIDSTCEKEESNTFDPLDMTLTEGDRRQLSDMDWHDENEDKFCDFEDEGSADMHYVDLSKNPERYTGYKGDSAQKVWTCIYQENCFKLVQETESFSMCFEKRVFYRLISGLHSAITISIAANSFKPNPVGFGNGIWFRNIELFKNRFGTKWTSEGPQRLKNVYFVYLLEMRALVKAEPYFRKELFYSGNSKDDVETRKTVEDLMNTLKKFKDPFDETEMFTGVEATARELREEFRQHFFNISRIMDCVGCDKCRLWGKLQTHGMGTALKILFSDLPTSHYKTQDGIVHPPFQLTRNEVVSLFQSFGRYASSIREVDEFRRAMV</sequence>
<dbReference type="Proteomes" id="UP000887581">
    <property type="component" value="Unplaced"/>
</dbReference>
<keyword evidence="9" id="KW-0274">FAD</keyword>
<dbReference type="InterPro" id="IPR007266">
    <property type="entry name" value="Ero1"/>
</dbReference>
<evidence type="ECO:0000256" key="8">
    <source>
        <dbReference type="ARBA" id="ARBA00022824"/>
    </source>
</evidence>
<evidence type="ECO:0000256" key="3">
    <source>
        <dbReference type="ARBA" id="ARBA00008277"/>
    </source>
</evidence>
<keyword evidence="11" id="KW-0560">Oxidoreductase</keyword>
<keyword evidence="14" id="KW-0325">Glycoprotein</keyword>
<dbReference type="GO" id="GO:0015035">
    <property type="term" value="F:protein-disulfide reductase activity"/>
    <property type="evidence" value="ECO:0007669"/>
    <property type="project" value="InterPro"/>
</dbReference>
<evidence type="ECO:0000256" key="4">
    <source>
        <dbReference type="ARBA" id="ARBA00011802"/>
    </source>
</evidence>
<comment type="subcellular location">
    <subcellularLocation>
        <location evidence="2">Endoplasmic reticulum membrane</location>
        <topology evidence="2">Peripheral membrane protein</topology>
        <orientation evidence="2">Lumenal side</orientation>
    </subcellularLocation>
</comment>
<dbReference type="PANTHER" id="PTHR12613">
    <property type="entry name" value="ERO1-RELATED"/>
    <property type="match status" value="1"/>
</dbReference>
<evidence type="ECO:0000256" key="7">
    <source>
        <dbReference type="ARBA" id="ARBA00022729"/>
    </source>
</evidence>
<keyword evidence="6" id="KW-0285">Flavoprotein</keyword>